<feature type="region of interest" description="Disordered" evidence="1">
    <location>
        <begin position="26"/>
        <end position="50"/>
    </location>
</feature>
<dbReference type="EMBL" id="BONQ01000017">
    <property type="protein sequence ID" value="GIG42839.1"/>
    <property type="molecule type" value="Genomic_DNA"/>
</dbReference>
<keyword evidence="3" id="KW-1185">Reference proteome</keyword>
<protein>
    <submittedName>
        <fullName evidence="2">Uncharacterized protein</fullName>
    </submittedName>
</protein>
<organism evidence="2 3">
    <name type="scientific">Dactylosporangium siamense</name>
    <dbReference type="NCBI Taxonomy" id="685454"/>
    <lineage>
        <taxon>Bacteria</taxon>
        <taxon>Bacillati</taxon>
        <taxon>Actinomycetota</taxon>
        <taxon>Actinomycetes</taxon>
        <taxon>Micromonosporales</taxon>
        <taxon>Micromonosporaceae</taxon>
        <taxon>Dactylosporangium</taxon>
    </lineage>
</organism>
<comment type="caution">
    <text evidence="2">The sequence shown here is derived from an EMBL/GenBank/DDBJ whole genome shotgun (WGS) entry which is preliminary data.</text>
</comment>
<dbReference type="AlphaFoldDB" id="A0A919PF82"/>
<sequence>MYLPRSLRPATPVAAPTARAVPAGLFPATRRTGAGTPLSPTGLTGTAGTGTTGVVACPIKWPDALGD</sequence>
<reference evidence="2" key="1">
    <citation type="submission" date="2021-01" db="EMBL/GenBank/DDBJ databases">
        <title>Whole genome shotgun sequence of Dactylosporangium siamense NBRC 106093.</title>
        <authorList>
            <person name="Komaki H."/>
            <person name="Tamura T."/>
        </authorList>
    </citation>
    <scope>NUCLEOTIDE SEQUENCE</scope>
    <source>
        <strain evidence="2">NBRC 106093</strain>
    </source>
</reference>
<dbReference type="Proteomes" id="UP000660611">
    <property type="component" value="Unassembled WGS sequence"/>
</dbReference>
<dbReference type="RefSeq" id="WP_203844711.1">
    <property type="nucleotide sequence ID" value="NZ_BAAAVW010000002.1"/>
</dbReference>
<evidence type="ECO:0000313" key="3">
    <source>
        <dbReference type="Proteomes" id="UP000660611"/>
    </source>
</evidence>
<evidence type="ECO:0000256" key="1">
    <source>
        <dbReference type="SAM" id="MobiDB-lite"/>
    </source>
</evidence>
<gene>
    <name evidence="2" type="ORF">Dsi01nite_008800</name>
</gene>
<name>A0A919PF82_9ACTN</name>
<evidence type="ECO:0000313" key="2">
    <source>
        <dbReference type="EMBL" id="GIG42839.1"/>
    </source>
</evidence>
<proteinExistence type="predicted"/>
<accession>A0A919PF82</accession>
<feature type="compositionally biased region" description="Low complexity" evidence="1">
    <location>
        <begin position="32"/>
        <end position="44"/>
    </location>
</feature>